<feature type="compositionally biased region" description="Polar residues" evidence="1">
    <location>
        <begin position="166"/>
        <end position="178"/>
    </location>
</feature>
<comment type="caution">
    <text evidence="2">The sequence shown here is derived from an EMBL/GenBank/DDBJ whole genome shotgun (WGS) entry which is preliminary data.</text>
</comment>
<dbReference type="Proteomes" id="UP000775547">
    <property type="component" value="Unassembled WGS sequence"/>
</dbReference>
<feature type="region of interest" description="Disordered" evidence="1">
    <location>
        <begin position="1"/>
        <end position="80"/>
    </location>
</feature>
<reference evidence="2" key="2">
    <citation type="submission" date="2021-10" db="EMBL/GenBank/DDBJ databases">
        <title>Phylogenomics reveals ancestral predisposition of the termite-cultivated fungus Termitomyces towards a domesticated lifestyle.</title>
        <authorList>
            <person name="Auxier B."/>
            <person name="Grum-Grzhimaylo A."/>
            <person name="Cardenas M.E."/>
            <person name="Lodge J.D."/>
            <person name="Laessoe T."/>
            <person name="Pedersen O."/>
            <person name="Smith M.E."/>
            <person name="Kuyper T.W."/>
            <person name="Franco-Molano E.A."/>
            <person name="Baroni T.J."/>
            <person name="Aanen D.K."/>
        </authorList>
    </citation>
    <scope>NUCLEOTIDE SEQUENCE</scope>
    <source>
        <strain evidence="2">AP01</strain>
        <tissue evidence="2">Mycelium</tissue>
    </source>
</reference>
<name>A0A9P7G579_9AGAR</name>
<gene>
    <name evidence="2" type="ORF">DXG03_002981</name>
</gene>
<protein>
    <submittedName>
        <fullName evidence="2">Uncharacterized protein</fullName>
    </submittedName>
</protein>
<feature type="region of interest" description="Disordered" evidence="1">
    <location>
        <begin position="166"/>
        <end position="194"/>
    </location>
</feature>
<feature type="non-terminal residue" evidence="2">
    <location>
        <position position="1"/>
    </location>
</feature>
<feature type="compositionally biased region" description="Polar residues" evidence="1">
    <location>
        <begin position="29"/>
        <end position="44"/>
    </location>
</feature>
<accession>A0A9P7G579</accession>
<feature type="compositionally biased region" description="Low complexity" evidence="1">
    <location>
        <begin position="63"/>
        <end position="74"/>
    </location>
</feature>
<dbReference type="AlphaFoldDB" id="A0A9P7G579"/>
<evidence type="ECO:0000313" key="2">
    <source>
        <dbReference type="EMBL" id="KAG5642333.1"/>
    </source>
</evidence>
<keyword evidence="3" id="KW-1185">Reference proteome</keyword>
<evidence type="ECO:0000313" key="3">
    <source>
        <dbReference type="Proteomes" id="UP000775547"/>
    </source>
</evidence>
<dbReference type="EMBL" id="JABCKV010000194">
    <property type="protein sequence ID" value="KAG5642333.1"/>
    <property type="molecule type" value="Genomic_DNA"/>
</dbReference>
<proteinExistence type="predicted"/>
<evidence type="ECO:0000256" key="1">
    <source>
        <dbReference type="SAM" id="MobiDB-lite"/>
    </source>
</evidence>
<reference evidence="2" key="1">
    <citation type="submission" date="2020-07" db="EMBL/GenBank/DDBJ databases">
        <authorList>
            <person name="Nieuwenhuis M."/>
            <person name="Van De Peppel L.J.J."/>
        </authorList>
    </citation>
    <scope>NUCLEOTIDE SEQUENCE</scope>
    <source>
        <strain evidence="2">AP01</strain>
        <tissue evidence="2">Mycelium</tissue>
    </source>
</reference>
<organism evidence="2 3">
    <name type="scientific">Asterophora parasitica</name>
    <dbReference type="NCBI Taxonomy" id="117018"/>
    <lineage>
        <taxon>Eukaryota</taxon>
        <taxon>Fungi</taxon>
        <taxon>Dikarya</taxon>
        <taxon>Basidiomycota</taxon>
        <taxon>Agaricomycotina</taxon>
        <taxon>Agaricomycetes</taxon>
        <taxon>Agaricomycetidae</taxon>
        <taxon>Agaricales</taxon>
        <taxon>Tricholomatineae</taxon>
        <taxon>Lyophyllaceae</taxon>
        <taxon>Asterophora</taxon>
    </lineage>
</organism>
<sequence length="296" mass="32948">MSTPPSHHPPQQSRCAPARRILDSEEADTPQSTPRAPSCNSLFLPTQEHDVASQRSPEPLFLPAWSSSPNAPASEVDTEHQGVAGIEADDSNESVWSLGSMDDMPQHIPVVPQPIVEDPILQANREIAQLQAQLKMHEKWVEDMRIRTDRWCELVIELQRLSKASSPFQQPAVSSNAASIVDRDEANEPDPSGDEVNVVTTTIAHPMFPVHVNAAETAWAPARKTWVKVPPHPNANIQRFMLPMDKPTLAVDDNRPDDEIARLKADVEMLRAKVGMLMDDMAYWREQALMESVASR</sequence>